<reference evidence="2" key="1">
    <citation type="submission" date="2025-08" db="UniProtKB">
        <authorList>
            <consortium name="Ensembl"/>
        </authorList>
    </citation>
    <scope>IDENTIFICATION</scope>
</reference>
<dbReference type="Pfam" id="PF23058">
    <property type="entry name" value="RBD_ZCCHC3_2nd"/>
    <property type="match status" value="1"/>
</dbReference>
<dbReference type="InterPro" id="IPR057811">
    <property type="entry name" value="RBD_ZCCHC3_2nd"/>
</dbReference>
<reference evidence="2" key="2">
    <citation type="submission" date="2025-09" db="UniProtKB">
        <authorList>
            <consortium name="Ensembl"/>
        </authorList>
    </citation>
    <scope>IDENTIFICATION</scope>
</reference>
<evidence type="ECO:0000313" key="3">
    <source>
        <dbReference type="Proteomes" id="UP000261540"/>
    </source>
</evidence>
<dbReference type="InterPro" id="IPR042509">
    <property type="entry name" value="ZCCHC3"/>
</dbReference>
<dbReference type="PANTHER" id="PTHR22639:SF3">
    <property type="entry name" value="ZINC FINGER CCHC DOMAIN-CONTAINING PROTEIN 3"/>
    <property type="match status" value="1"/>
</dbReference>
<dbReference type="Proteomes" id="UP000261540">
    <property type="component" value="Unplaced"/>
</dbReference>
<accession>A0A3B3RA04</accession>
<dbReference type="GO" id="GO:0003723">
    <property type="term" value="F:RNA binding"/>
    <property type="evidence" value="ECO:0007669"/>
    <property type="project" value="InterPro"/>
</dbReference>
<keyword evidence="3" id="KW-1185">Reference proteome</keyword>
<feature type="domain" description="Zinc finger CCHC" evidence="1">
    <location>
        <begin position="60"/>
        <end position="134"/>
    </location>
</feature>
<dbReference type="GO" id="GO:0002218">
    <property type="term" value="P:activation of innate immune response"/>
    <property type="evidence" value="ECO:0007669"/>
    <property type="project" value="InterPro"/>
</dbReference>
<dbReference type="GO" id="GO:0003690">
    <property type="term" value="F:double-stranded DNA binding"/>
    <property type="evidence" value="ECO:0007669"/>
    <property type="project" value="InterPro"/>
</dbReference>
<name>A0A3B3RA04_9TELE</name>
<sequence>MEDILCIQRNGPFQFFEVTLSTDKSYSKVLERSKERAQYPLLGRYTIEPLWWSDKRVITVHCFNQHVTTKAVRQFLNKYVDLLPGHKDIRDELGIWTGRHQFQARLCPDANGAGGFSHPPAYFNLQGNKAYLFYSGQPPFCRQCHSFGHTLEGCANLRCRNCPCRSIHCNGEDHLARSCPQRKISYADALSGSRAVGTESGGGGQAPTVGSVYVGGGGGVAKDLSSLLR</sequence>
<evidence type="ECO:0000313" key="2">
    <source>
        <dbReference type="Ensembl" id="ENSPKIP00000015119.1"/>
    </source>
</evidence>
<dbReference type="Ensembl" id="ENSPKIT00000039578.1">
    <property type="protein sequence ID" value="ENSPKIP00000015119.1"/>
    <property type="gene ID" value="ENSPKIG00000001944.1"/>
</dbReference>
<dbReference type="AlphaFoldDB" id="A0A3B3RA04"/>
<dbReference type="GeneTree" id="ENSGT00530000063983"/>
<organism evidence="2 3">
    <name type="scientific">Paramormyrops kingsleyae</name>
    <dbReference type="NCBI Taxonomy" id="1676925"/>
    <lineage>
        <taxon>Eukaryota</taxon>
        <taxon>Metazoa</taxon>
        <taxon>Chordata</taxon>
        <taxon>Craniata</taxon>
        <taxon>Vertebrata</taxon>
        <taxon>Euteleostomi</taxon>
        <taxon>Actinopterygii</taxon>
        <taxon>Neopterygii</taxon>
        <taxon>Teleostei</taxon>
        <taxon>Osteoglossocephala</taxon>
        <taxon>Osteoglossomorpha</taxon>
        <taxon>Osteoglossiformes</taxon>
        <taxon>Mormyridae</taxon>
        <taxon>Paramormyrops</taxon>
    </lineage>
</organism>
<proteinExistence type="predicted"/>
<protein>
    <recommendedName>
        <fullName evidence="1">Zinc finger CCHC domain-containing protein</fullName>
    </recommendedName>
</protein>
<dbReference type="PANTHER" id="PTHR22639">
    <property type="entry name" value="GAG-RELATED PROTEIN"/>
    <property type="match status" value="1"/>
</dbReference>
<dbReference type="STRING" id="1676925.ENSPKIP00000015119"/>
<evidence type="ECO:0000259" key="1">
    <source>
        <dbReference type="Pfam" id="PF23058"/>
    </source>
</evidence>